<evidence type="ECO:0000256" key="4">
    <source>
        <dbReference type="ARBA" id="ARBA00022801"/>
    </source>
</evidence>
<sequence length="376" mass="39286">MTAESHTDAQRDARELLIGAVSVPSLSGQEGAVAEYLRGWMEARGFAVQVDEAGNAVGARGNGPYTVALLGHMDTVPGDIAVRVDELGVLHGRGSVDAKGPLCTFMAAVAALPTETLDHVQFVVIGATEEEAPSSRGARHIVGALQPDAVLIGEPSGWQGLTLGYKGRLVAQVRAEKDNFHTAGEGSSAADDLTEAWFRVRAWAVGASSPGAEGPETGGPGIFDAVQATLQHVSSAGDGLTQRAEASIGLRLPPRLSPQDAERELQGLLADLPSVSVAFVGHETAVRHPKDNLLTRAMRVAIRAHGGTPVFKVKTGTSDMNVVAPHWPVPTLAYGPGDSALDHTPDERLELAEYDRAVLVLTDALTRLAAMVPHGG</sequence>
<keyword evidence="5 8" id="KW-0862">Zinc</keyword>
<feature type="active site" description="Proton acceptor" evidence="8">
    <location>
        <position position="130"/>
    </location>
</feature>
<dbReference type="GO" id="GO:0005737">
    <property type="term" value="C:cytoplasm"/>
    <property type="evidence" value="ECO:0007669"/>
    <property type="project" value="UniProtKB-SubCell"/>
</dbReference>
<dbReference type="EMBL" id="CP010028">
    <property type="protein sequence ID" value="AIZ45920.1"/>
    <property type="molecule type" value="Genomic_DNA"/>
</dbReference>
<evidence type="ECO:0000313" key="10">
    <source>
        <dbReference type="Proteomes" id="UP000030634"/>
    </source>
</evidence>
<keyword evidence="2 8" id="KW-0028">Amino-acid biosynthesis</keyword>
<comment type="pathway">
    <text evidence="8">Amino-acid biosynthesis; L-lysine biosynthesis via AAA pathway; L-lysine from L-alpha-aminoadipate (Thermus route): step 5/5.</text>
</comment>
<gene>
    <name evidence="8" type="primary">lysK</name>
    <name evidence="9" type="ORF">QR90_13875</name>
</gene>
<proteinExistence type="inferred from homology"/>
<keyword evidence="6 8" id="KW-0457">Lysine biosynthesis</keyword>
<evidence type="ECO:0000256" key="5">
    <source>
        <dbReference type="ARBA" id="ARBA00022833"/>
    </source>
</evidence>
<protein>
    <recommendedName>
        <fullName evidence="8">[LysW]-lysine hydrolase</fullName>
        <ecNumber evidence="8">3.5.1.130</ecNumber>
    </recommendedName>
</protein>
<feature type="binding site" evidence="8">
    <location>
        <position position="97"/>
    </location>
    <ligand>
        <name>Zn(2+)</name>
        <dbReference type="ChEBI" id="CHEBI:29105"/>
        <label>2</label>
    </ligand>
</feature>
<dbReference type="GO" id="GO:0008270">
    <property type="term" value="F:zinc ion binding"/>
    <property type="evidence" value="ECO:0007669"/>
    <property type="project" value="UniProtKB-UniRule"/>
</dbReference>
<dbReference type="GO" id="GO:0019878">
    <property type="term" value="P:lysine biosynthetic process via aminoadipic acid"/>
    <property type="evidence" value="ECO:0007669"/>
    <property type="project" value="UniProtKB-UniRule"/>
</dbReference>
<dbReference type="STRING" id="1182571.QR90_13875"/>
<dbReference type="InterPro" id="IPR001261">
    <property type="entry name" value="ArgE/DapE_CS"/>
</dbReference>
<dbReference type="GO" id="GO:0016811">
    <property type="term" value="F:hydrolase activity, acting on carbon-nitrogen (but not peptide) bonds, in linear amides"/>
    <property type="evidence" value="ECO:0007669"/>
    <property type="project" value="UniProtKB-UniRule"/>
</dbReference>
<dbReference type="PROSITE" id="PS00758">
    <property type="entry name" value="ARGE_DAPE_CPG2_1"/>
    <property type="match status" value="1"/>
</dbReference>
<accession>A0A0A7KIL6</accession>
<organism evidence="9 10">
    <name type="scientific">Deinococcus radiopugnans</name>
    <dbReference type="NCBI Taxonomy" id="57497"/>
    <lineage>
        <taxon>Bacteria</taxon>
        <taxon>Thermotogati</taxon>
        <taxon>Deinococcota</taxon>
        <taxon>Deinococci</taxon>
        <taxon>Deinococcales</taxon>
        <taxon>Deinococcaceae</taxon>
        <taxon>Deinococcus</taxon>
    </lineage>
</organism>
<dbReference type="KEGG" id="dsw:QR90_13875"/>
<evidence type="ECO:0000313" key="9">
    <source>
        <dbReference type="EMBL" id="AIZ45920.1"/>
    </source>
</evidence>
<keyword evidence="1 8" id="KW-0963">Cytoplasm</keyword>
<evidence type="ECO:0000256" key="6">
    <source>
        <dbReference type="ARBA" id="ARBA00023154"/>
    </source>
</evidence>
<feature type="active site" evidence="8">
    <location>
        <position position="74"/>
    </location>
</feature>
<feature type="binding site" evidence="8">
    <location>
        <position position="97"/>
    </location>
    <ligand>
        <name>Zn(2+)</name>
        <dbReference type="ChEBI" id="CHEBI:29105"/>
        <label>1</label>
    </ligand>
</feature>
<reference evidence="10" key="1">
    <citation type="submission" date="2014-11" db="EMBL/GenBank/DDBJ databases">
        <title>Hymenobacter sp. DG25B genome submission.</title>
        <authorList>
            <person name="Jung H.-Y."/>
            <person name="Kim M.K."/>
            <person name="Srinivasan S."/>
            <person name="Lim S."/>
        </authorList>
    </citation>
    <scope>NUCLEOTIDE SEQUENCE [LARGE SCALE GENOMIC DNA]</scope>
    <source>
        <strain evidence="10">DY59</strain>
    </source>
</reference>
<comment type="subcellular location">
    <subcellularLocation>
        <location evidence="8">Cytoplasm</location>
    </subcellularLocation>
</comment>
<keyword evidence="4 8" id="KW-0378">Hydrolase</keyword>
<feature type="binding site" evidence="8">
    <location>
        <position position="72"/>
    </location>
    <ligand>
        <name>Zn(2+)</name>
        <dbReference type="ChEBI" id="CHEBI:29105"/>
        <label>1</label>
    </ligand>
</feature>
<dbReference type="Gene3D" id="3.40.630.10">
    <property type="entry name" value="Zn peptidases"/>
    <property type="match status" value="2"/>
</dbReference>
<dbReference type="Pfam" id="PF01546">
    <property type="entry name" value="Peptidase_M20"/>
    <property type="match status" value="1"/>
</dbReference>
<evidence type="ECO:0000256" key="2">
    <source>
        <dbReference type="ARBA" id="ARBA00022605"/>
    </source>
</evidence>
<dbReference type="PANTHER" id="PTHR43808:SF28">
    <property type="entry name" value="[LYSW]-LYSINE_[LYSW]-ORNITHINE HYDROLASE"/>
    <property type="match status" value="1"/>
</dbReference>
<evidence type="ECO:0000256" key="7">
    <source>
        <dbReference type="ARBA" id="ARBA00023285"/>
    </source>
</evidence>
<dbReference type="InterPro" id="IPR010175">
    <property type="entry name" value="LysK"/>
</dbReference>
<feature type="binding site" evidence="8">
    <location>
        <position position="154"/>
    </location>
    <ligand>
        <name>Zn(2+)</name>
        <dbReference type="ChEBI" id="CHEBI:29105"/>
        <label>1</label>
    </ligand>
</feature>
<dbReference type="InterPro" id="IPR002933">
    <property type="entry name" value="Peptidase_M20"/>
</dbReference>
<dbReference type="InterPro" id="IPR050072">
    <property type="entry name" value="Peptidase_M20A"/>
</dbReference>
<dbReference type="RefSeq" id="WP_039685416.1">
    <property type="nucleotide sequence ID" value="NZ_CP010028.1"/>
</dbReference>
<dbReference type="HAMAP" id="MF_01120">
    <property type="entry name" value="LysK"/>
    <property type="match status" value="1"/>
</dbReference>
<dbReference type="GO" id="GO:0050897">
    <property type="term" value="F:cobalt ion binding"/>
    <property type="evidence" value="ECO:0007669"/>
    <property type="project" value="UniProtKB-UniRule"/>
</dbReference>
<dbReference type="SUPFAM" id="SSF53187">
    <property type="entry name" value="Zn-dependent exopeptidases"/>
    <property type="match status" value="1"/>
</dbReference>
<dbReference type="HOGENOM" id="CLU_021802_2_0_0"/>
<dbReference type="NCBIfam" id="TIGR01902">
    <property type="entry name" value="dapE-lys-deAc"/>
    <property type="match status" value="1"/>
</dbReference>
<keyword evidence="7 8" id="KW-0170">Cobalt</keyword>
<comment type="similarity">
    <text evidence="8">Belongs to the peptidase M20A family. LysK subfamily.</text>
</comment>
<evidence type="ECO:0000256" key="8">
    <source>
        <dbReference type="HAMAP-Rule" id="MF_01120"/>
    </source>
</evidence>
<feature type="binding site" evidence="8">
    <location>
        <position position="131"/>
    </location>
    <ligand>
        <name>Zn(2+)</name>
        <dbReference type="ChEBI" id="CHEBI:29105"/>
        <label>2</label>
    </ligand>
</feature>
<dbReference type="EC" id="3.5.1.130" evidence="8"/>
<evidence type="ECO:0000256" key="3">
    <source>
        <dbReference type="ARBA" id="ARBA00022723"/>
    </source>
</evidence>
<dbReference type="Proteomes" id="UP000030634">
    <property type="component" value="Chromosome"/>
</dbReference>
<dbReference type="AlphaFoldDB" id="A0A0A7KIL6"/>
<dbReference type="UniPathway" id="UPA00033">
    <property type="reaction ID" value="UER00039"/>
</dbReference>
<evidence type="ECO:0000256" key="1">
    <source>
        <dbReference type="ARBA" id="ARBA00022490"/>
    </source>
</evidence>
<dbReference type="PANTHER" id="PTHR43808">
    <property type="entry name" value="ACETYLORNITHINE DEACETYLASE"/>
    <property type="match status" value="1"/>
</dbReference>
<name>A0A0A7KIL6_9DEIO</name>
<comment type="function">
    <text evidence="8">Catalyzes the release of L-lysine from [LysW]-gamma-L-lysine.</text>
</comment>
<feature type="binding site" evidence="8">
    <location>
        <position position="343"/>
    </location>
    <ligand>
        <name>Zn(2+)</name>
        <dbReference type="ChEBI" id="CHEBI:29105"/>
        <label>2</label>
    </ligand>
</feature>
<comment type="catalytic activity">
    <reaction evidence="8">
        <text>[amino-group carrier protein]-C-terminal-gamma-(L-lysyl)-L-glutamate + H2O = [amino-group carrier protein]-C-terminal-L-glutamate + L-lysine</text>
        <dbReference type="Rhea" id="RHEA:48684"/>
        <dbReference type="Rhea" id="RHEA-COMP:9693"/>
        <dbReference type="Rhea" id="RHEA-COMP:9715"/>
        <dbReference type="ChEBI" id="CHEBI:15377"/>
        <dbReference type="ChEBI" id="CHEBI:32551"/>
        <dbReference type="ChEBI" id="CHEBI:78525"/>
        <dbReference type="ChEBI" id="CHEBI:78526"/>
        <dbReference type="EC" id="3.5.1.130"/>
    </reaction>
</comment>
<dbReference type="NCBIfam" id="NF003367">
    <property type="entry name" value="PRK04443.1"/>
    <property type="match status" value="1"/>
</dbReference>
<keyword evidence="3 8" id="KW-0479">Metal-binding</keyword>
<comment type="cofactor">
    <cofactor evidence="8">
        <name>Zn(2+)</name>
        <dbReference type="ChEBI" id="CHEBI:29105"/>
    </cofactor>
    <cofactor evidence="8">
        <name>Co(2+)</name>
        <dbReference type="ChEBI" id="CHEBI:48828"/>
    </cofactor>
    <text evidence="8">Binds 2 Zn(2+) or Co(2+) ions per subunit.</text>
</comment>